<dbReference type="RefSeq" id="WP_086086224.1">
    <property type="nucleotide sequence ID" value="NZ_CP021112.1"/>
</dbReference>
<sequence>MTEIITNNTLDTDSRKIRSDHENPPTTPIAGIDDAALAGSARASKLIGSDVYKGDATIGQIKDVLVELDHATSTAFILSLGGFLGIGRKLVAVPVNQIKVGSEGRIMTDLTEAQLANAPAFDFGAVDQHFPEDATIRAVSHTG</sequence>
<dbReference type="Pfam" id="PF05239">
    <property type="entry name" value="PRC"/>
    <property type="match status" value="1"/>
</dbReference>
<keyword evidence="3" id="KW-1185">Reference proteome</keyword>
<dbReference type="EMBL" id="CP021112">
    <property type="protein sequence ID" value="ARP97903.1"/>
    <property type="molecule type" value="Genomic_DNA"/>
</dbReference>
<evidence type="ECO:0000313" key="3">
    <source>
        <dbReference type="Proteomes" id="UP000194137"/>
    </source>
</evidence>
<dbReference type="Gene3D" id="2.30.30.240">
    <property type="entry name" value="PRC-barrel domain"/>
    <property type="match status" value="1"/>
</dbReference>
<dbReference type="AlphaFoldDB" id="A0A1W6ZKG1"/>
<dbReference type="KEGG" id="psin:CAK95_01535"/>
<dbReference type="InterPro" id="IPR027275">
    <property type="entry name" value="PRC-brl_dom"/>
</dbReference>
<evidence type="ECO:0000256" key="1">
    <source>
        <dbReference type="SAM" id="MobiDB-lite"/>
    </source>
</evidence>
<accession>A0A1W6ZKG1</accession>
<name>A0A1W6ZKG1_9HYPH</name>
<dbReference type="OrthoDB" id="7876889at2"/>
<feature type="region of interest" description="Disordered" evidence="1">
    <location>
        <begin position="1"/>
        <end position="28"/>
    </location>
</feature>
<organism evidence="2 3">
    <name type="scientific">Pseudorhodoplanes sinuspersici</name>
    <dbReference type="NCBI Taxonomy" id="1235591"/>
    <lineage>
        <taxon>Bacteria</taxon>
        <taxon>Pseudomonadati</taxon>
        <taxon>Pseudomonadota</taxon>
        <taxon>Alphaproteobacteria</taxon>
        <taxon>Hyphomicrobiales</taxon>
        <taxon>Pseudorhodoplanes</taxon>
    </lineage>
</organism>
<dbReference type="PANTHER" id="PTHR36505">
    <property type="entry name" value="BLR1072 PROTEIN"/>
    <property type="match status" value="1"/>
</dbReference>
<feature type="compositionally biased region" description="Polar residues" evidence="1">
    <location>
        <begin position="1"/>
        <end position="11"/>
    </location>
</feature>
<proteinExistence type="predicted"/>
<reference evidence="2 3" key="1">
    <citation type="submission" date="2017-05" db="EMBL/GenBank/DDBJ databases">
        <title>Full genome sequence of Pseudorhodoplanes sinuspersici.</title>
        <authorList>
            <person name="Dastgheib S.M.M."/>
            <person name="Shavandi M."/>
            <person name="Tirandaz H."/>
        </authorList>
    </citation>
    <scope>NUCLEOTIDE SEQUENCE [LARGE SCALE GENOMIC DNA]</scope>
    <source>
        <strain evidence="2 3">RIPI110</strain>
    </source>
</reference>
<dbReference type="SUPFAM" id="SSF50346">
    <property type="entry name" value="PRC-barrel domain"/>
    <property type="match status" value="1"/>
</dbReference>
<evidence type="ECO:0000313" key="2">
    <source>
        <dbReference type="EMBL" id="ARP97903.1"/>
    </source>
</evidence>
<dbReference type="PANTHER" id="PTHR36505:SF1">
    <property type="entry name" value="BLR1072 PROTEIN"/>
    <property type="match status" value="1"/>
</dbReference>
<protein>
    <submittedName>
        <fullName evidence="2">Uncharacterized protein</fullName>
    </submittedName>
</protein>
<dbReference type="STRING" id="1235591.CAK95_01535"/>
<feature type="compositionally biased region" description="Basic and acidic residues" evidence="1">
    <location>
        <begin position="12"/>
        <end position="23"/>
    </location>
</feature>
<dbReference type="InterPro" id="IPR011033">
    <property type="entry name" value="PRC_barrel-like_sf"/>
</dbReference>
<gene>
    <name evidence="2" type="ORF">CAK95_01535</name>
</gene>
<dbReference type="Proteomes" id="UP000194137">
    <property type="component" value="Chromosome"/>
</dbReference>